<dbReference type="RefSeq" id="WP_166945928.1">
    <property type="nucleotide sequence ID" value="NZ_JAARLZ010000001.1"/>
</dbReference>
<organism evidence="3 4">
    <name type="scientific">Luteibacter anthropi</name>
    <dbReference type="NCBI Taxonomy" id="564369"/>
    <lineage>
        <taxon>Bacteria</taxon>
        <taxon>Pseudomonadati</taxon>
        <taxon>Pseudomonadota</taxon>
        <taxon>Gammaproteobacteria</taxon>
        <taxon>Lysobacterales</taxon>
        <taxon>Rhodanobacteraceae</taxon>
        <taxon>Luteibacter</taxon>
    </lineage>
</organism>
<dbReference type="NCBIfam" id="NF033105">
    <property type="entry name" value="bla_subclass_B3"/>
    <property type="match status" value="1"/>
</dbReference>
<sequence length="266" mass="28286">MRRILLALAACAALPALADDHAAWSEPVAPHVVFGNTYYVGTKGLSAILVTSPQGHVLIDAPMNDTIAAQVEGNIRKLGFKVEDIRVILNSHAHFDHAGGLAKLAKDTGAPVRVTAASAKAMMLGGRDPDDPQFGEASAYTPVKARGDIVDGSVVTMGPLKLTAHITPGHTPGGTAWTWRSCEGGTCKDIAYVDSLFAFSSDNYRYSAHPAFVAAYRKTFERVAALPCEILLTPHPEQGEGETCKTYAQAGAKRLDEKLAAEQKPH</sequence>
<evidence type="ECO:0000313" key="3">
    <source>
        <dbReference type="EMBL" id="NII05080.1"/>
    </source>
</evidence>
<evidence type="ECO:0000259" key="2">
    <source>
        <dbReference type="SMART" id="SM00849"/>
    </source>
</evidence>
<dbReference type="Gene3D" id="3.60.15.10">
    <property type="entry name" value="Ribonuclease Z/Hydroxyacylglutathione hydrolase-like"/>
    <property type="match status" value="1"/>
</dbReference>
<dbReference type="PANTHER" id="PTHR42951:SF17">
    <property type="entry name" value="METALLO-BETA-LACTAMASE DOMAIN-CONTAINING PROTEIN"/>
    <property type="match status" value="1"/>
</dbReference>
<dbReference type="Pfam" id="PF00753">
    <property type="entry name" value="Lactamase_B"/>
    <property type="match status" value="1"/>
</dbReference>
<dbReference type="SUPFAM" id="SSF56281">
    <property type="entry name" value="Metallo-hydrolase/oxidoreductase"/>
    <property type="match status" value="1"/>
</dbReference>
<name>A0A7X5U793_9GAMM</name>
<dbReference type="AlphaFoldDB" id="A0A7X5U793"/>
<feature type="signal peptide" evidence="1">
    <location>
        <begin position="1"/>
        <end position="18"/>
    </location>
</feature>
<evidence type="ECO:0000256" key="1">
    <source>
        <dbReference type="SAM" id="SignalP"/>
    </source>
</evidence>
<keyword evidence="4" id="KW-1185">Reference proteome</keyword>
<dbReference type="NCBIfam" id="NF012229">
    <property type="entry name" value="bla_class_B_core"/>
    <property type="match status" value="1"/>
</dbReference>
<accession>A0A7X5U793</accession>
<dbReference type="PANTHER" id="PTHR42951">
    <property type="entry name" value="METALLO-BETA-LACTAMASE DOMAIN-CONTAINING"/>
    <property type="match status" value="1"/>
</dbReference>
<dbReference type="Proteomes" id="UP000490980">
    <property type="component" value="Unassembled WGS sequence"/>
</dbReference>
<feature type="domain" description="Metallo-beta-lactamase" evidence="2">
    <location>
        <begin position="44"/>
        <end position="235"/>
    </location>
</feature>
<dbReference type="EMBL" id="JAARLZ010000001">
    <property type="protein sequence ID" value="NII05080.1"/>
    <property type="molecule type" value="Genomic_DNA"/>
</dbReference>
<proteinExistence type="predicted"/>
<dbReference type="InterPro" id="IPR001279">
    <property type="entry name" value="Metallo-B-lactamas"/>
</dbReference>
<protein>
    <submittedName>
        <fullName evidence="3">Subclass B3 metallo-beta-lactamase</fullName>
    </submittedName>
</protein>
<feature type="chain" id="PRO_5031131739" evidence="1">
    <location>
        <begin position="19"/>
        <end position="266"/>
    </location>
</feature>
<keyword evidence="1" id="KW-0732">Signal</keyword>
<gene>
    <name evidence="3" type="primary">bla</name>
    <name evidence="3" type="ORF">HBF25_01615</name>
</gene>
<reference evidence="3 4" key="1">
    <citation type="submission" date="2020-03" db="EMBL/GenBank/DDBJ databases">
        <authorList>
            <person name="Lai Q."/>
        </authorList>
    </citation>
    <scope>NUCLEOTIDE SEQUENCE [LARGE SCALE GENOMIC DNA]</scope>
    <source>
        <strain evidence="3 4">CCUG 25036</strain>
    </source>
</reference>
<dbReference type="InterPro" id="IPR036866">
    <property type="entry name" value="RibonucZ/Hydroxyglut_hydro"/>
</dbReference>
<dbReference type="InterPro" id="IPR050855">
    <property type="entry name" value="NDM-1-like"/>
</dbReference>
<comment type="caution">
    <text evidence="3">The sequence shown here is derived from an EMBL/GenBank/DDBJ whole genome shotgun (WGS) entry which is preliminary data.</text>
</comment>
<dbReference type="SMART" id="SM00849">
    <property type="entry name" value="Lactamase_B"/>
    <property type="match status" value="1"/>
</dbReference>
<evidence type="ECO:0000313" key="4">
    <source>
        <dbReference type="Proteomes" id="UP000490980"/>
    </source>
</evidence>